<dbReference type="eggNOG" id="COG3727">
    <property type="taxonomic scope" value="Bacteria"/>
</dbReference>
<organism evidence="8 9">
    <name type="scientific">Actinokineospora spheciospongiae</name>
    <dbReference type="NCBI Taxonomy" id="909613"/>
    <lineage>
        <taxon>Bacteria</taxon>
        <taxon>Bacillati</taxon>
        <taxon>Actinomycetota</taxon>
        <taxon>Actinomycetes</taxon>
        <taxon>Pseudonocardiales</taxon>
        <taxon>Pseudonocardiaceae</taxon>
        <taxon>Actinokineospora</taxon>
    </lineage>
</organism>
<evidence type="ECO:0000313" key="8">
    <source>
        <dbReference type="EMBL" id="EWC60057.1"/>
    </source>
</evidence>
<proteinExistence type="inferred from homology"/>
<keyword evidence="3" id="KW-0227">DNA damage</keyword>
<dbReference type="SUPFAM" id="SSF52980">
    <property type="entry name" value="Restriction endonuclease-like"/>
    <property type="match status" value="1"/>
</dbReference>
<dbReference type="Pfam" id="PF03852">
    <property type="entry name" value="Vsr"/>
    <property type="match status" value="1"/>
</dbReference>
<dbReference type="AlphaFoldDB" id="W7ITJ6"/>
<dbReference type="InterPro" id="IPR004603">
    <property type="entry name" value="DNA_mismatch_endonuc_vsr"/>
</dbReference>
<dbReference type="InterPro" id="IPR011335">
    <property type="entry name" value="Restrct_endonuc-II-like"/>
</dbReference>
<keyword evidence="9" id="KW-1185">Reference proteome</keyword>
<keyword evidence="4" id="KW-0378">Hydrolase</keyword>
<evidence type="ECO:0000256" key="7">
    <source>
        <dbReference type="SAM" id="MobiDB-lite"/>
    </source>
</evidence>
<keyword evidence="1" id="KW-0540">Nuclease</keyword>
<gene>
    <name evidence="8" type="ORF">UO65_4623</name>
</gene>
<keyword evidence="2 8" id="KW-0255">Endonuclease</keyword>
<evidence type="ECO:0000313" key="9">
    <source>
        <dbReference type="Proteomes" id="UP000019277"/>
    </source>
</evidence>
<dbReference type="NCBIfam" id="TIGR00632">
    <property type="entry name" value="vsr"/>
    <property type="match status" value="1"/>
</dbReference>
<dbReference type="Proteomes" id="UP000019277">
    <property type="component" value="Unassembled WGS sequence"/>
</dbReference>
<dbReference type="Gene3D" id="3.40.960.10">
    <property type="entry name" value="VSR Endonuclease"/>
    <property type="match status" value="1"/>
</dbReference>
<evidence type="ECO:0000256" key="2">
    <source>
        <dbReference type="ARBA" id="ARBA00022759"/>
    </source>
</evidence>
<keyword evidence="5" id="KW-0234">DNA repair</keyword>
<protein>
    <submittedName>
        <fullName evidence="8">Very-short-patch mismatch repair endonuclease (G-T specific)</fullName>
    </submittedName>
</protein>
<dbReference type="EMBL" id="AYXG01000173">
    <property type="protein sequence ID" value="EWC60057.1"/>
    <property type="molecule type" value="Genomic_DNA"/>
</dbReference>
<evidence type="ECO:0000256" key="3">
    <source>
        <dbReference type="ARBA" id="ARBA00022763"/>
    </source>
</evidence>
<sequence>MGSLETTDAVRGRMSKQRSRDTGTEIALRKELHALGLRYRVHRRPVRAVRREADVVFGPVKVAVFVDGCFWHGCPEHVTWPKNNADFWRSKIETNRSRDRDTDRKLADDGWAVVRVWEHEDPLSAARRVRDLVAERR</sequence>
<dbReference type="STRING" id="909613.UO65_4623"/>
<evidence type="ECO:0000256" key="6">
    <source>
        <dbReference type="ARBA" id="ARBA00029466"/>
    </source>
</evidence>
<evidence type="ECO:0000256" key="4">
    <source>
        <dbReference type="ARBA" id="ARBA00022801"/>
    </source>
</evidence>
<name>W7ITJ6_9PSEU</name>
<comment type="similarity">
    <text evidence="6">Belongs to the Vsr family.</text>
</comment>
<dbReference type="GO" id="GO:0016787">
    <property type="term" value="F:hydrolase activity"/>
    <property type="evidence" value="ECO:0007669"/>
    <property type="project" value="UniProtKB-KW"/>
</dbReference>
<comment type="caution">
    <text evidence="8">The sequence shown here is derived from an EMBL/GenBank/DDBJ whole genome shotgun (WGS) entry which is preliminary data.</text>
</comment>
<evidence type="ECO:0000256" key="5">
    <source>
        <dbReference type="ARBA" id="ARBA00023204"/>
    </source>
</evidence>
<feature type="region of interest" description="Disordered" evidence="7">
    <location>
        <begin position="1"/>
        <end position="23"/>
    </location>
</feature>
<evidence type="ECO:0000256" key="1">
    <source>
        <dbReference type="ARBA" id="ARBA00022722"/>
    </source>
</evidence>
<dbReference type="GO" id="GO:0006298">
    <property type="term" value="P:mismatch repair"/>
    <property type="evidence" value="ECO:0007669"/>
    <property type="project" value="InterPro"/>
</dbReference>
<dbReference type="PATRIC" id="fig|909613.9.peg.4625"/>
<reference evidence="8 9" key="1">
    <citation type="journal article" date="2014" name="Genome Announc.">
        <title>Draft Genome Sequence of the Antitrypanosomally Active Sponge-Associated Bacterium Actinokineospora sp. Strain EG49.</title>
        <authorList>
            <person name="Harjes J."/>
            <person name="Ryu T."/>
            <person name="Abdelmohsen U.R."/>
            <person name="Moitinho-Silva L."/>
            <person name="Horn H."/>
            <person name="Ravasi T."/>
            <person name="Hentschel U."/>
        </authorList>
    </citation>
    <scope>NUCLEOTIDE SEQUENCE [LARGE SCALE GENOMIC DNA]</scope>
    <source>
        <strain evidence="8 9">EG49</strain>
    </source>
</reference>
<accession>W7ITJ6</accession>
<dbReference type="GO" id="GO:0004519">
    <property type="term" value="F:endonuclease activity"/>
    <property type="evidence" value="ECO:0007669"/>
    <property type="project" value="UniProtKB-KW"/>
</dbReference>
<dbReference type="CDD" id="cd00221">
    <property type="entry name" value="Vsr"/>
    <property type="match status" value="1"/>
</dbReference>